<reference evidence="1" key="1">
    <citation type="submission" date="2024-09" db="EMBL/GenBank/DDBJ databases">
        <title>Black Yeasts Isolated from many extreme environments.</title>
        <authorList>
            <person name="Coleine C."/>
            <person name="Stajich J.E."/>
            <person name="Selbmann L."/>
        </authorList>
    </citation>
    <scope>NUCLEOTIDE SEQUENCE</scope>
    <source>
        <strain evidence="1">CCFEE 5737</strain>
    </source>
</reference>
<evidence type="ECO:0000313" key="2">
    <source>
        <dbReference type="Proteomes" id="UP001186974"/>
    </source>
</evidence>
<feature type="non-terminal residue" evidence="1">
    <location>
        <position position="1"/>
    </location>
</feature>
<keyword evidence="2" id="KW-1185">Reference proteome</keyword>
<proteinExistence type="predicted"/>
<name>A0ACC3D6Q9_9PEZI</name>
<organism evidence="1 2">
    <name type="scientific">Coniosporium uncinatum</name>
    <dbReference type="NCBI Taxonomy" id="93489"/>
    <lineage>
        <taxon>Eukaryota</taxon>
        <taxon>Fungi</taxon>
        <taxon>Dikarya</taxon>
        <taxon>Ascomycota</taxon>
        <taxon>Pezizomycotina</taxon>
        <taxon>Dothideomycetes</taxon>
        <taxon>Dothideomycetes incertae sedis</taxon>
        <taxon>Coniosporium</taxon>
    </lineage>
</organism>
<gene>
    <name evidence="1" type="ORF">LTS18_003480</name>
</gene>
<sequence>EEGKIHLPQWLMAELELEPGDLIQTKSTDLPAGKFAKLQWHDPEFLNISDQRAVLEQVFRSFACITVGDTFPFRYLDNEFQITVKEVKPDTGVHAVATQETDLEVDFCPPEGWVEPDWKAMAAAKAGGSGTSTPRSGARGSEGGVVHSRGTMAAAINYDAIAPESTTAAAGARATASHFISQGHSLKKSGKAPTPKASTPVAGTSTNTPAPTARRTNGPQPLRLPPNKLFFGYEVKPLKKEGEDDEKKESAHFQNPGHGLKKKKGDGK</sequence>
<protein>
    <submittedName>
        <fullName evidence="1">Uncharacterized protein</fullName>
    </submittedName>
</protein>
<evidence type="ECO:0000313" key="1">
    <source>
        <dbReference type="EMBL" id="KAK3062729.1"/>
    </source>
</evidence>
<comment type="caution">
    <text evidence="1">The sequence shown here is derived from an EMBL/GenBank/DDBJ whole genome shotgun (WGS) entry which is preliminary data.</text>
</comment>
<dbReference type="EMBL" id="JAWDJW010007152">
    <property type="protein sequence ID" value="KAK3062729.1"/>
    <property type="molecule type" value="Genomic_DNA"/>
</dbReference>
<accession>A0ACC3D6Q9</accession>
<dbReference type="Proteomes" id="UP001186974">
    <property type="component" value="Unassembled WGS sequence"/>
</dbReference>